<proteinExistence type="predicted"/>
<dbReference type="SUPFAM" id="SSF81383">
    <property type="entry name" value="F-box domain"/>
    <property type="match status" value="1"/>
</dbReference>
<dbReference type="EMBL" id="KI966408">
    <property type="protein sequence ID" value="EWC47747.1"/>
    <property type="molecule type" value="Genomic_DNA"/>
</dbReference>
<gene>
    <name evidence="2" type="ORF">DRE_02947</name>
</gene>
<evidence type="ECO:0000313" key="2">
    <source>
        <dbReference type="EMBL" id="EWC47747.1"/>
    </source>
</evidence>
<evidence type="ECO:0000313" key="3">
    <source>
        <dbReference type="Proteomes" id="UP000024837"/>
    </source>
</evidence>
<dbReference type="HOGENOM" id="CLU_936980_0_0_1"/>
<sequence>MAQNFLFKTSATSTTTVQIQPDISWFAALPSDIIYEICDYLPNAELLKLQLVSSTILRKLPQARIDAIHSHKTYFLCHDGIQKLERISRIPALARRITHITFDLESPYVGLLKRYWCIGTAMGYPQETRFRMQRWYQNHMRRTLTLSARRNRTRERSDRPNILKRMYRRLFTAGDSRSIERPKKQTVPQPSNEPPTYEAAFHEIFTLFEVHLTSLYFQWNGKAELLERITTAFRSLPNLKILEFIRTDITKEDPSVMLSIWRQYNPDLQWLLSSNPEIEDGDLPWTDCPGSKTDLRN</sequence>
<reference evidence="2 3" key="1">
    <citation type="submission" date="2013-05" db="EMBL/GenBank/DDBJ databases">
        <title>Drechslerella stenobrocha genome reveals carnivorous origination and mechanical trapping mechanism of predatory fungi.</title>
        <authorList>
            <person name="Liu X."/>
            <person name="Zhang W."/>
            <person name="Liu K."/>
        </authorList>
    </citation>
    <scope>NUCLEOTIDE SEQUENCE [LARGE SCALE GENOMIC DNA]</scope>
    <source>
        <strain evidence="2 3">248</strain>
    </source>
</reference>
<accession>W7I5K6</accession>
<dbReference type="InterPro" id="IPR001810">
    <property type="entry name" value="F-box_dom"/>
</dbReference>
<dbReference type="InterPro" id="IPR036047">
    <property type="entry name" value="F-box-like_dom_sf"/>
</dbReference>
<organism evidence="2 3">
    <name type="scientific">Drechslerella stenobrocha 248</name>
    <dbReference type="NCBI Taxonomy" id="1043628"/>
    <lineage>
        <taxon>Eukaryota</taxon>
        <taxon>Fungi</taxon>
        <taxon>Dikarya</taxon>
        <taxon>Ascomycota</taxon>
        <taxon>Pezizomycotina</taxon>
        <taxon>Orbiliomycetes</taxon>
        <taxon>Orbiliales</taxon>
        <taxon>Orbiliaceae</taxon>
        <taxon>Drechslerella</taxon>
    </lineage>
</organism>
<feature type="domain" description="F-box" evidence="1">
    <location>
        <begin position="23"/>
        <end position="68"/>
    </location>
</feature>
<dbReference type="AlphaFoldDB" id="W7I5K6"/>
<evidence type="ECO:0000259" key="1">
    <source>
        <dbReference type="PROSITE" id="PS50181"/>
    </source>
</evidence>
<dbReference type="OrthoDB" id="5338592at2759"/>
<dbReference type="PROSITE" id="PS50181">
    <property type="entry name" value="FBOX"/>
    <property type="match status" value="1"/>
</dbReference>
<keyword evidence="3" id="KW-1185">Reference proteome</keyword>
<protein>
    <recommendedName>
        <fullName evidence="1">F-box domain-containing protein</fullName>
    </recommendedName>
</protein>
<name>W7I5K6_9PEZI</name>
<dbReference type="Proteomes" id="UP000024837">
    <property type="component" value="Unassembled WGS sequence"/>
</dbReference>